<dbReference type="PANTHER" id="PTHR15032">
    <property type="entry name" value="N-ACYL-PHOSPHATIDYLETHANOLAMINE-HYDROLYZING PHOSPHOLIPASE D"/>
    <property type="match status" value="1"/>
</dbReference>
<dbReference type="OrthoDB" id="332863at2759"/>
<keyword evidence="2" id="KW-1133">Transmembrane helix</keyword>
<feature type="transmembrane region" description="Helical" evidence="2">
    <location>
        <begin position="101"/>
        <end position="122"/>
    </location>
</feature>
<keyword evidence="2" id="KW-0472">Membrane</keyword>
<dbReference type="Gene3D" id="3.60.15.10">
    <property type="entry name" value="Ribonuclease Z/Hydroxyacylglutathione hydrolase-like"/>
    <property type="match status" value="2"/>
</dbReference>
<dbReference type="InterPro" id="IPR001279">
    <property type="entry name" value="Metallo-B-lactamas"/>
</dbReference>
<dbReference type="Proteomes" id="UP000030747">
    <property type="component" value="Unassembled WGS sequence"/>
</dbReference>
<organism evidence="4 5">
    <name type="scientific">Eimeria tenella</name>
    <name type="common">Coccidian parasite</name>
    <dbReference type="NCBI Taxonomy" id="5802"/>
    <lineage>
        <taxon>Eukaryota</taxon>
        <taxon>Sar</taxon>
        <taxon>Alveolata</taxon>
        <taxon>Apicomplexa</taxon>
        <taxon>Conoidasida</taxon>
        <taxon>Coccidia</taxon>
        <taxon>Eucoccidiorida</taxon>
        <taxon>Eimeriorina</taxon>
        <taxon>Eimeriidae</taxon>
        <taxon>Eimeria</taxon>
    </lineage>
</organism>
<feature type="compositionally biased region" description="Polar residues" evidence="1">
    <location>
        <begin position="745"/>
        <end position="758"/>
    </location>
</feature>
<feature type="region of interest" description="Disordered" evidence="1">
    <location>
        <begin position="997"/>
        <end position="1059"/>
    </location>
</feature>
<dbReference type="PANTHER" id="PTHR15032:SF4">
    <property type="entry name" value="N-ACYL-PHOSPHATIDYLETHANOLAMINE-HYDROLYZING PHOSPHOLIPASE D"/>
    <property type="match status" value="1"/>
</dbReference>
<reference evidence="4" key="1">
    <citation type="submission" date="2013-10" db="EMBL/GenBank/DDBJ databases">
        <title>Genomic analysis of the causative agents of coccidiosis in chickens.</title>
        <authorList>
            <person name="Reid A.J."/>
            <person name="Blake D."/>
            <person name="Billington K."/>
            <person name="Browne H."/>
            <person name="Dunn M."/>
            <person name="Hung S."/>
            <person name="Kawahara F."/>
            <person name="Miranda-Saavedra D."/>
            <person name="Mourier T."/>
            <person name="Nagra H."/>
            <person name="Otto T.D."/>
            <person name="Rawlings N."/>
            <person name="Sanchez A."/>
            <person name="Sanders M."/>
            <person name="Subramaniam C."/>
            <person name="Tay Y."/>
            <person name="Dear P."/>
            <person name="Doerig C."/>
            <person name="Gruber A."/>
            <person name="Parkinson J."/>
            <person name="Shirley M."/>
            <person name="Wan K.L."/>
            <person name="Berriman M."/>
            <person name="Tomley F."/>
            <person name="Pain A."/>
        </authorList>
    </citation>
    <scope>NUCLEOTIDE SEQUENCE [LARGE SCALE GENOMIC DNA]</scope>
    <source>
        <strain evidence="4">Houghton</strain>
    </source>
</reference>
<gene>
    <name evidence="4" type="ORF">ETH_00030040</name>
</gene>
<dbReference type="VEuPathDB" id="ToxoDB:ETH2_0603300"/>
<dbReference type="GeneID" id="25255087"/>
<sequence>MEDKDEAPPSRPLTTADPQVAAAAGAVAATAAASPESAAAFSLPVAAAGAAAPTAPAARAPVAPAAGLAAEDAAARTPPATAAAAGALPEAKTPKLVGIRLFLGAAAAAAAAVWLLLLLLAWGELADQPLQGPWTRDWTRGTAAAVFAAAAAAAKVFMPSRVVAGAVTQEQVLQQQAFQQDLLLPQQSRQQQLYATDLQTEGLLVQNKVAEEEQQQVLLLLLQLQQQQRRRRAADPRSVPSMRLLQSLVKAHAAARAASAARAAAVARAAATTAPSAESAGAADDDLRELLLREGWLVTDNKRQKTIRLPQEARELLLQQGGLGLQQLLLQHIQAASDTVTTIPSPTVSTLTSIASGSSSSSRSSSGVNSSSGLVLLAGSTPRRLLTSSAYSRAYKQLSEALHPDRLTRAVKVGGQYLYPWSVFTDQEREQLRLMADQLKWLPKWIKHHRVARRPPPGALRRHLPVLQPVYTDRYGGPGSAAVGASPGVRYTWLGHASGVLSIDGLNVLIDPVLGDDIVGAMHEWAKKFINFFNTKLCGSLGERLRRAPARVGELPPDLHLVVLSHNHQDHIMEGDIQKLCRTHKARFKHLMWYVPEGVAWFLVKHGCSPKRVYEFTWGESRTLSCMPRNGQYSCTDGVWRRSSNTSAHSGITRNRNNTQTQQQQQQVQQSNRARGKGANRGPVEASKSSNRHSHYFRPQTSSEKPDNRSGSHGGPGDIGGALWKRSPLFRGSRWGRAALPQRLPGTQVSTASPSSAPLQQQRTASSSSQHQQQQLLLPVSGEGGVEGDTPVDHFTITFVGNVHWSGRSPAKTDHNTSLWGGFAVKGPRHSFFFGGDTSYLRPEFDEFRKVGRLLGPFHLAAIAIGAYEPNEDLRFQHVNPQEALALYKDIRAEVAVGVHWGTMRLSAENLFDPMLELECALLGVPLHACRGETMPPAAASAASANPAPAAGCSGAGNAGSAVAETATPSAAGTASPAAAAGAGALNAEGGEAQAGGAKKALQKNSKVSGPAKGSIRAAEAEGVGDRVNSNNGSSSSDAMSTEATVEDPFRHHQREVESETLVAGSTVTACVLLEPEPELDDPSVSAAAAPVALGVSSGTPVSGGSSNVGEIGGGGPLGTLTGGRGSGGVSKLRPAIEAFLDTPVAALRRGRRPGNLREAFAPGFHFSAALQPVKLWSDPLLYPSNFRRLRRAEKLESLGLLDNDPHWRERLLVDGSRFQTLHIGHSIQVEEGGDGTYLLMSRSSARDHIDPTAAAEQYAFLPRYFTPSMKQKGASPEASPVFSDIPFSYADAAAEANLATSLSNAVFNLEHTIGRPQYQILSPAAAAAAADFSAGRAAWAAASATTPPAAMQQHAEQQLEEDLELFDVLD</sequence>
<dbReference type="SUPFAM" id="SSF56281">
    <property type="entry name" value="Metallo-hydrolase/oxidoreductase"/>
    <property type="match status" value="1"/>
</dbReference>
<keyword evidence="2" id="KW-0812">Transmembrane</keyword>
<evidence type="ECO:0000313" key="5">
    <source>
        <dbReference type="Proteomes" id="UP000030747"/>
    </source>
</evidence>
<feature type="region of interest" description="Disordered" evidence="1">
    <location>
        <begin position="1098"/>
        <end position="1129"/>
    </location>
</feature>
<evidence type="ECO:0000259" key="3">
    <source>
        <dbReference type="Pfam" id="PF12706"/>
    </source>
</evidence>
<dbReference type="Pfam" id="PF12706">
    <property type="entry name" value="Lactamase_B_2"/>
    <property type="match status" value="2"/>
</dbReference>
<reference evidence="4" key="2">
    <citation type="submission" date="2013-10" db="EMBL/GenBank/DDBJ databases">
        <authorList>
            <person name="Aslett M."/>
        </authorList>
    </citation>
    <scope>NUCLEOTIDE SEQUENCE [LARGE SCALE GENOMIC DNA]</scope>
    <source>
        <strain evidence="4">Houghton</strain>
    </source>
</reference>
<name>U6KMP6_EIMTE</name>
<feature type="domain" description="Metallo-beta-lactamase" evidence="3">
    <location>
        <begin position="507"/>
        <end position="624"/>
    </location>
</feature>
<evidence type="ECO:0000313" key="4">
    <source>
        <dbReference type="EMBL" id="CDJ38086.1"/>
    </source>
</evidence>
<feature type="region of interest" description="Disordered" evidence="1">
    <location>
        <begin position="741"/>
        <end position="775"/>
    </location>
</feature>
<dbReference type="GO" id="GO:0005737">
    <property type="term" value="C:cytoplasm"/>
    <property type="evidence" value="ECO:0007669"/>
    <property type="project" value="TreeGrafter"/>
</dbReference>
<feature type="compositionally biased region" description="Polar residues" evidence="1">
    <location>
        <begin position="642"/>
        <end position="652"/>
    </location>
</feature>
<evidence type="ECO:0000256" key="2">
    <source>
        <dbReference type="SAM" id="Phobius"/>
    </source>
</evidence>
<dbReference type="InterPro" id="IPR036866">
    <property type="entry name" value="RibonucZ/Hydroxyglut_hydro"/>
</dbReference>
<dbReference type="RefSeq" id="XP_013228924.1">
    <property type="nucleotide sequence ID" value="XM_013373470.1"/>
</dbReference>
<dbReference type="VEuPathDB" id="ToxoDB:ETH_00030040"/>
<accession>U6KMP6</accession>
<feature type="region of interest" description="Disordered" evidence="1">
    <location>
        <begin position="939"/>
        <end position="961"/>
    </location>
</feature>
<feature type="compositionally biased region" description="Low complexity" evidence="1">
    <location>
        <begin position="759"/>
        <end position="775"/>
    </location>
</feature>
<feature type="region of interest" description="Disordered" evidence="1">
    <location>
        <begin position="637"/>
        <end position="724"/>
    </location>
</feature>
<feature type="compositionally biased region" description="Basic and acidic residues" evidence="1">
    <location>
        <begin position="1048"/>
        <end position="1058"/>
    </location>
</feature>
<dbReference type="OMA" id="PMLELEC"/>
<feature type="compositionally biased region" description="Low complexity" evidence="1">
    <location>
        <begin position="939"/>
        <end position="953"/>
    </location>
</feature>
<feature type="compositionally biased region" description="Gly residues" evidence="1">
    <location>
        <begin position="1111"/>
        <end position="1129"/>
    </location>
</feature>
<keyword evidence="5" id="KW-1185">Reference proteome</keyword>
<feature type="domain" description="Metallo-beta-lactamase" evidence="3">
    <location>
        <begin position="791"/>
        <end position="901"/>
    </location>
</feature>
<dbReference type="EMBL" id="HG673812">
    <property type="protein sequence ID" value="CDJ38086.1"/>
    <property type="molecule type" value="Genomic_DNA"/>
</dbReference>
<feature type="compositionally biased region" description="Low complexity" evidence="1">
    <location>
        <begin position="1098"/>
        <end position="1110"/>
    </location>
</feature>
<protein>
    <recommendedName>
        <fullName evidence="3">Metallo-beta-lactamase domain-containing protein</fullName>
    </recommendedName>
</protein>
<evidence type="ECO:0000256" key="1">
    <source>
        <dbReference type="SAM" id="MobiDB-lite"/>
    </source>
</evidence>
<feature type="compositionally biased region" description="Low complexity" evidence="1">
    <location>
        <begin position="653"/>
        <end position="673"/>
    </location>
</feature>
<proteinExistence type="predicted"/>